<dbReference type="AlphaFoldDB" id="A0A9X3LBC2"/>
<comment type="caution">
    <text evidence="1">The sequence shown here is derived from an EMBL/GenBank/DDBJ whole genome shotgun (WGS) entry which is preliminary data.</text>
</comment>
<dbReference type="RefSeq" id="WP_269922423.1">
    <property type="nucleotide sequence ID" value="NZ_JAMKBI010000009.1"/>
</dbReference>
<reference evidence="1" key="1">
    <citation type="submission" date="2022-05" db="EMBL/GenBank/DDBJ databases">
        <authorList>
            <person name="Colautti A."/>
            <person name="Iacumin L."/>
        </authorList>
    </citation>
    <scope>NUCLEOTIDE SEQUENCE</scope>
    <source>
        <strain evidence="1">DSM 30747</strain>
    </source>
</reference>
<evidence type="ECO:0000313" key="2">
    <source>
        <dbReference type="Proteomes" id="UP001152172"/>
    </source>
</evidence>
<gene>
    <name evidence="1" type="ORF">M9R61_12905</name>
</gene>
<dbReference type="PANTHER" id="PTHR38733:SF1">
    <property type="entry name" value="TYPE IV METHYL-DIRECTED RESTRICTION ENZYME ECOKMCRBC"/>
    <property type="match status" value="1"/>
</dbReference>
<proteinExistence type="predicted"/>
<evidence type="ECO:0000313" key="1">
    <source>
        <dbReference type="EMBL" id="MCZ8534214.1"/>
    </source>
</evidence>
<dbReference type="PANTHER" id="PTHR38733">
    <property type="entry name" value="PROTEIN MCRC"/>
    <property type="match status" value="1"/>
</dbReference>
<dbReference type="EMBL" id="JAMKBI010000009">
    <property type="protein sequence ID" value="MCZ8534214.1"/>
    <property type="molecule type" value="Genomic_DNA"/>
</dbReference>
<organism evidence="1 2">
    <name type="scientific">Psychrobacillus psychrodurans</name>
    <dbReference type="NCBI Taxonomy" id="126157"/>
    <lineage>
        <taxon>Bacteria</taxon>
        <taxon>Bacillati</taxon>
        <taxon>Bacillota</taxon>
        <taxon>Bacilli</taxon>
        <taxon>Bacillales</taxon>
        <taxon>Bacillaceae</taxon>
        <taxon>Psychrobacillus</taxon>
    </lineage>
</organism>
<dbReference type="Proteomes" id="UP001152172">
    <property type="component" value="Unassembled WGS sequence"/>
</dbReference>
<accession>A0A9X3LBC2</accession>
<dbReference type="GO" id="GO:0009307">
    <property type="term" value="P:DNA restriction-modification system"/>
    <property type="evidence" value="ECO:0007669"/>
    <property type="project" value="InterPro"/>
</dbReference>
<protein>
    <recommendedName>
        <fullName evidence="3">5-methylcytosine-specific restriction enzyme subunit McrC</fullName>
    </recommendedName>
</protein>
<name>A0A9X3LBC2_9BACI</name>
<dbReference type="PIRSF" id="PIRSF003109">
    <property type="entry name" value="McrC"/>
    <property type="match status" value="1"/>
</dbReference>
<keyword evidence="2" id="KW-1185">Reference proteome</keyword>
<evidence type="ECO:0008006" key="3">
    <source>
        <dbReference type="Google" id="ProtNLM"/>
    </source>
</evidence>
<dbReference type="Pfam" id="PF10117">
    <property type="entry name" value="McrBC"/>
    <property type="match status" value="1"/>
</dbReference>
<dbReference type="InterPro" id="IPR014407">
    <property type="entry name" value="McrC_bac"/>
</dbReference>
<dbReference type="InterPro" id="IPR019292">
    <property type="entry name" value="McrC"/>
</dbReference>
<sequence length="342" mass="41043">MEQTFKVPIRNLFCLLSYVNDMPEFVDSLNDIDEDLITYDFLAKRFLAEVDALNRRGLLRSYVTREEHTNRLGGRILINESLGYLMARKPIMVCEKDEYSPDILFNQIMKASLIMLRKNRYIKEETRRRSFQMVEYLVDVDEVALTKEMFSRSHFHRHTIHYKRMIHIARLLYELTLLSHKRGNWSLFSAELNEISMNQLFEKFLFHFYKIEQKDYQVKVEQMQWKLEGNTALLPSMRTDISLIHKLEPKKIVMDAKFYKNVFQEFHGKASFQSHNMYQLFTYLMHQSDDIDVQGVLIYPYNGTDVDETYKWNERLTMRVMTVNLDTSWKRIYERLIGLSNV</sequence>